<sequence length="82" mass="9756">MVPVFYVVILDVSAEVAEELVKMHSSDEALQEASSCCDNWWKDLTPEMKLFLHYQYHDIRERMKDWPSDLALDQHRGRFEEP</sequence>
<evidence type="ECO:0000313" key="1">
    <source>
        <dbReference type="EMBL" id="KKL08900.1"/>
    </source>
</evidence>
<comment type="caution">
    <text evidence="1">The sequence shown here is derived from an EMBL/GenBank/DDBJ whole genome shotgun (WGS) entry which is preliminary data.</text>
</comment>
<protein>
    <submittedName>
        <fullName evidence="1">Uncharacterized protein</fullName>
    </submittedName>
</protein>
<proteinExistence type="predicted"/>
<name>A0A0F9AHM8_9ZZZZ</name>
<accession>A0A0F9AHM8</accession>
<gene>
    <name evidence="1" type="ORF">LCGC14_2571250</name>
</gene>
<dbReference type="EMBL" id="LAZR01042698">
    <property type="protein sequence ID" value="KKL08900.1"/>
    <property type="molecule type" value="Genomic_DNA"/>
</dbReference>
<organism evidence="1">
    <name type="scientific">marine sediment metagenome</name>
    <dbReference type="NCBI Taxonomy" id="412755"/>
    <lineage>
        <taxon>unclassified sequences</taxon>
        <taxon>metagenomes</taxon>
        <taxon>ecological metagenomes</taxon>
    </lineage>
</organism>
<dbReference type="AlphaFoldDB" id="A0A0F9AHM8"/>
<reference evidence="1" key="1">
    <citation type="journal article" date="2015" name="Nature">
        <title>Complex archaea that bridge the gap between prokaryotes and eukaryotes.</title>
        <authorList>
            <person name="Spang A."/>
            <person name="Saw J.H."/>
            <person name="Jorgensen S.L."/>
            <person name="Zaremba-Niedzwiedzka K."/>
            <person name="Martijn J."/>
            <person name="Lind A.E."/>
            <person name="van Eijk R."/>
            <person name="Schleper C."/>
            <person name="Guy L."/>
            <person name="Ettema T.J."/>
        </authorList>
    </citation>
    <scope>NUCLEOTIDE SEQUENCE</scope>
</reference>